<organism evidence="1 2">
    <name type="scientific">Paenibacillus qinlingensis</name>
    <dbReference type="NCBI Taxonomy" id="1837343"/>
    <lineage>
        <taxon>Bacteria</taxon>
        <taxon>Bacillati</taxon>
        <taxon>Bacillota</taxon>
        <taxon>Bacilli</taxon>
        <taxon>Bacillales</taxon>
        <taxon>Paenibacillaceae</taxon>
        <taxon>Paenibacillus</taxon>
    </lineage>
</organism>
<dbReference type="Proteomes" id="UP001267290">
    <property type="component" value="Unassembled WGS sequence"/>
</dbReference>
<evidence type="ECO:0000313" key="1">
    <source>
        <dbReference type="EMBL" id="MDR6552350.1"/>
    </source>
</evidence>
<protein>
    <submittedName>
        <fullName evidence="1">Uncharacterized protein</fullName>
    </submittedName>
</protein>
<accession>A0ABU1NXZ4</accession>
<reference evidence="1 2" key="1">
    <citation type="submission" date="2023-07" db="EMBL/GenBank/DDBJ databases">
        <title>Sorghum-associated microbial communities from plants grown in Nebraska, USA.</title>
        <authorList>
            <person name="Schachtman D."/>
        </authorList>
    </citation>
    <scope>NUCLEOTIDE SEQUENCE [LARGE SCALE GENOMIC DNA]</scope>
    <source>
        <strain evidence="1 2">CC258</strain>
    </source>
</reference>
<comment type="caution">
    <text evidence="1">The sequence shown here is derived from an EMBL/GenBank/DDBJ whole genome shotgun (WGS) entry which is preliminary data.</text>
</comment>
<proteinExistence type="predicted"/>
<evidence type="ECO:0000313" key="2">
    <source>
        <dbReference type="Proteomes" id="UP001267290"/>
    </source>
</evidence>
<name>A0ABU1NXZ4_9BACL</name>
<sequence length="74" mass="8389">MPSQQYLPSRKESDVAELLSLHFSTSQVKPRSSKNVGPSMYDFFHATDIKIAPKRNLRGNIIHAKMAKLEVSFL</sequence>
<keyword evidence="2" id="KW-1185">Reference proteome</keyword>
<dbReference type="EMBL" id="JAVDSB010000006">
    <property type="protein sequence ID" value="MDR6552350.1"/>
    <property type="molecule type" value="Genomic_DNA"/>
</dbReference>
<gene>
    <name evidence="1" type="ORF">J2736_003556</name>
</gene>